<dbReference type="RefSeq" id="XP_067713769.1">
    <property type="nucleotide sequence ID" value="XM_067857668.1"/>
</dbReference>
<feature type="signal peptide" evidence="4">
    <location>
        <begin position="1"/>
        <end position="29"/>
    </location>
</feature>
<accession>A0AAV4LPR9</accession>
<dbReference type="AlphaFoldDB" id="A0AAV4LPR9"/>
<dbReference type="EMBL" id="BPLF01000001">
    <property type="protein sequence ID" value="GIX61698.1"/>
    <property type="molecule type" value="Genomic_DNA"/>
</dbReference>
<feature type="coiled-coil region" evidence="1">
    <location>
        <begin position="214"/>
        <end position="241"/>
    </location>
</feature>
<evidence type="ECO:0000256" key="3">
    <source>
        <dbReference type="SAM" id="Phobius"/>
    </source>
</evidence>
<evidence type="ECO:0000256" key="4">
    <source>
        <dbReference type="SAM" id="SignalP"/>
    </source>
</evidence>
<keyword evidence="6" id="KW-1185">Reference proteome</keyword>
<name>A0AAV4LPR9_BABCB</name>
<evidence type="ECO:0000313" key="5">
    <source>
        <dbReference type="EMBL" id="GIX61698.1"/>
    </source>
</evidence>
<dbReference type="GeneID" id="94193181"/>
<keyword evidence="3" id="KW-0472">Membrane</keyword>
<proteinExistence type="predicted"/>
<keyword evidence="3" id="KW-1133">Transmembrane helix</keyword>
<evidence type="ECO:0000256" key="1">
    <source>
        <dbReference type="SAM" id="Coils"/>
    </source>
</evidence>
<keyword evidence="3" id="KW-0812">Transmembrane</keyword>
<feature type="transmembrane region" description="Helical" evidence="3">
    <location>
        <begin position="356"/>
        <end position="379"/>
    </location>
</feature>
<gene>
    <name evidence="5" type="ORF">BcabD6B2_11330</name>
</gene>
<keyword evidence="4" id="KW-0732">Signal</keyword>
<evidence type="ECO:0000313" key="6">
    <source>
        <dbReference type="Proteomes" id="UP001497744"/>
    </source>
</evidence>
<comment type="caution">
    <text evidence="5">The sequence shown here is derived from an EMBL/GenBank/DDBJ whole genome shotgun (WGS) entry which is preliminary data.</text>
</comment>
<organism evidence="5 6">
    <name type="scientific">Babesia caballi</name>
    <dbReference type="NCBI Taxonomy" id="5871"/>
    <lineage>
        <taxon>Eukaryota</taxon>
        <taxon>Sar</taxon>
        <taxon>Alveolata</taxon>
        <taxon>Apicomplexa</taxon>
        <taxon>Aconoidasida</taxon>
        <taxon>Piroplasmida</taxon>
        <taxon>Babesiidae</taxon>
        <taxon>Babesia</taxon>
    </lineage>
</organism>
<keyword evidence="1" id="KW-0175">Coiled coil</keyword>
<sequence length="380" mass="40817">MVRFYFGGTTVVAWMLIVHSSVWNATVMSAPVAKNTAATADQSRGSQSAKFSQVVNGAPSGCYFDANRQSNISQAPSKIGGMKRAVPQGPSATSNQATNTTKAVDYLADYKRWIIKLHNVQQKARLIYYSQEAILETLTKFDLDATADPVTASRKEDSGRLYELLAIIIPAYEAYKHVYNLLSSYDKYIRDAADVKLSAEGRQKTKKQMEGKKLEFESENYKELLDKIDDYERECITALNLVDVVLNNTSRGADQATEKETQQTTPTIAGKTLVGQSADMAVKTADNKSPINSKPTVTGILRGAPVTTANNPASTEGAASPTLPVAAAASPRSQEHVEQDTDTTASSAISEAPSTAVASGLTFPTAALPILAAVFIMAAM</sequence>
<protein>
    <submittedName>
        <fullName evidence="5">Papilin-like isoform X3</fullName>
    </submittedName>
</protein>
<feature type="region of interest" description="Disordered" evidence="2">
    <location>
        <begin position="329"/>
        <end position="349"/>
    </location>
</feature>
<reference evidence="5 6" key="1">
    <citation type="submission" date="2021-06" db="EMBL/GenBank/DDBJ databases">
        <title>Genome sequence of Babesia caballi.</title>
        <authorList>
            <person name="Yamagishi J."/>
            <person name="Kidaka T."/>
            <person name="Ochi A."/>
        </authorList>
    </citation>
    <scope>NUCLEOTIDE SEQUENCE [LARGE SCALE GENOMIC DNA]</scope>
    <source>
        <strain evidence="5">USDA-D6B2</strain>
    </source>
</reference>
<evidence type="ECO:0000256" key="2">
    <source>
        <dbReference type="SAM" id="MobiDB-lite"/>
    </source>
</evidence>
<feature type="chain" id="PRO_5043663266" evidence="4">
    <location>
        <begin position="30"/>
        <end position="380"/>
    </location>
</feature>
<dbReference type="Proteomes" id="UP001497744">
    <property type="component" value="Unassembled WGS sequence"/>
</dbReference>